<name>A0A084IQ61_SALHC</name>
<dbReference type="OrthoDB" id="9787658at2"/>
<evidence type="ECO:0000256" key="1">
    <source>
        <dbReference type="ARBA" id="ARBA00022598"/>
    </source>
</evidence>
<proteinExistence type="predicted"/>
<keyword evidence="4" id="KW-1185">Reference proteome</keyword>
<gene>
    <name evidence="3" type="ORF">C41B8_01907</name>
</gene>
<dbReference type="eggNOG" id="COG0318">
    <property type="taxonomic scope" value="Bacteria"/>
</dbReference>
<dbReference type="Pfam" id="PF00501">
    <property type="entry name" value="AMP-binding"/>
    <property type="match status" value="1"/>
</dbReference>
<dbReference type="PANTHER" id="PTHR43767:SF8">
    <property type="entry name" value="LONG-CHAIN-FATTY-ACID--COA LIGASE"/>
    <property type="match status" value="1"/>
</dbReference>
<reference evidence="3 4" key="1">
    <citation type="submission" date="2013-03" db="EMBL/GenBank/DDBJ databases">
        <title>Salinisphaera hydrothermalis C41B8 Genome Sequencing.</title>
        <authorList>
            <person name="Li C."/>
            <person name="Lai Q."/>
            <person name="Shao Z."/>
        </authorList>
    </citation>
    <scope>NUCLEOTIDE SEQUENCE [LARGE SCALE GENOMIC DNA]</scope>
    <source>
        <strain evidence="3 4">C41B8</strain>
    </source>
</reference>
<evidence type="ECO:0000259" key="2">
    <source>
        <dbReference type="Pfam" id="PF00501"/>
    </source>
</evidence>
<dbReference type="SUPFAM" id="SSF56801">
    <property type="entry name" value="Acetyl-CoA synthetase-like"/>
    <property type="match status" value="1"/>
</dbReference>
<sequence>MVDSSTPLIADYHPGRPFAWRDGEPVPAGVALADIKAVAAALSGRKALFNLCDDRYLFTVAFAAGCWANALNLLPQTRQPVALTRIRERYPDAVAIDDAWVAARLGARSPIADPPPRIAAQQAVAVVFTSGSTGEPDPQLKRWRDLAIGSNLLRQRFFPEDRAMNIVASVPPQHMYGLENSVLLALHGGFAAASARPFMPWQIADALAGLPAPRTLFTTPIQLKACLDAAVDLPRVTRIISATAPLAIEHAQSAERRWQTEVYEIYGSSETGSIASRRPAAETSWQLYDGLCVDPAAQPVVRGGQLPEPVALEDALELIDATRFRLIGRSADLLKVAGKRISLAELTAALLAIDGVDDAVVFNPPEASASGRPTALVVAPGCSTRALGAELARRVDPVFVPRPLVKVEQLPRNEMGKLARADVIDVWRAARSPRSMVRG</sequence>
<dbReference type="InterPro" id="IPR050237">
    <property type="entry name" value="ATP-dep_AMP-bd_enzyme"/>
</dbReference>
<keyword evidence="1 3" id="KW-0436">Ligase</keyword>
<feature type="domain" description="AMP-dependent synthetase/ligase" evidence="2">
    <location>
        <begin position="103"/>
        <end position="282"/>
    </location>
</feature>
<dbReference type="InterPro" id="IPR045851">
    <property type="entry name" value="AMP-bd_C_sf"/>
</dbReference>
<comment type="caution">
    <text evidence="3">The sequence shown here is derived from an EMBL/GenBank/DDBJ whole genome shotgun (WGS) entry which is preliminary data.</text>
</comment>
<evidence type="ECO:0000313" key="4">
    <source>
        <dbReference type="Proteomes" id="UP000028302"/>
    </source>
</evidence>
<dbReference type="Gene3D" id="3.30.300.30">
    <property type="match status" value="1"/>
</dbReference>
<dbReference type="STRING" id="1304275.C41B8_01907"/>
<dbReference type="InterPro" id="IPR042099">
    <property type="entry name" value="ANL_N_sf"/>
</dbReference>
<dbReference type="EMBL" id="APNK01000002">
    <property type="protein sequence ID" value="KEZ78845.1"/>
    <property type="molecule type" value="Genomic_DNA"/>
</dbReference>
<dbReference type="GO" id="GO:0016874">
    <property type="term" value="F:ligase activity"/>
    <property type="evidence" value="ECO:0007669"/>
    <property type="project" value="UniProtKB-KW"/>
</dbReference>
<accession>A0A084IQ61</accession>
<dbReference type="InterPro" id="IPR000873">
    <property type="entry name" value="AMP-dep_synth/lig_dom"/>
</dbReference>
<evidence type="ECO:0000313" key="3">
    <source>
        <dbReference type="EMBL" id="KEZ78845.1"/>
    </source>
</evidence>
<dbReference type="AlphaFoldDB" id="A0A084IQ61"/>
<organism evidence="3 4">
    <name type="scientific">Salinisphaera hydrothermalis (strain C41B8)</name>
    <dbReference type="NCBI Taxonomy" id="1304275"/>
    <lineage>
        <taxon>Bacteria</taxon>
        <taxon>Pseudomonadati</taxon>
        <taxon>Pseudomonadota</taxon>
        <taxon>Gammaproteobacteria</taxon>
        <taxon>Salinisphaerales</taxon>
        <taxon>Salinisphaeraceae</taxon>
        <taxon>Salinisphaera</taxon>
    </lineage>
</organism>
<dbReference type="Gene3D" id="3.40.50.12780">
    <property type="entry name" value="N-terminal domain of ligase-like"/>
    <property type="match status" value="1"/>
</dbReference>
<dbReference type="Proteomes" id="UP000028302">
    <property type="component" value="Unassembled WGS sequence"/>
</dbReference>
<dbReference type="RefSeq" id="WP_037333311.1">
    <property type="nucleotide sequence ID" value="NZ_APNK01000002.1"/>
</dbReference>
<protein>
    <submittedName>
        <fullName evidence="3">Acyl-CoA synthetase/AMP-acid ligase</fullName>
    </submittedName>
</protein>
<dbReference type="PANTHER" id="PTHR43767">
    <property type="entry name" value="LONG-CHAIN-FATTY-ACID--COA LIGASE"/>
    <property type="match status" value="1"/>
</dbReference>